<dbReference type="Gene3D" id="3.40.50.2300">
    <property type="match status" value="1"/>
</dbReference>
<accession>A0ABQ1XFR0</accession>
<gene>
    <name evidence="3" type="primary">popA</name>
    <name evidence="3" type="ORF">GCM10007420_05790</name>
</gene>
<comment type="caution">
    <text evidence="1">Lacks conserved residue(s) required for the propagation of feature annotation.</text>
</comment>
<dbReference type="PROSITE" id="PS50110">
    <property type="entry name" value="RESPONSE_REGULATORY"/>
    <property type="match status" value="1"/>
</dbReference>
<dbReference type="Pfam" id="PF00990">
    <property type="entry name" value="GGDEF"/>
    <property type="match status" value="1"/>
</dbReference>
<dbReference type="SUPFAM" id="SSF55073">
    <property type="entry name" value="Nucleotide cyclase"/>
    <property type="match status" value="1"/>
</dbReference>
<organism evidence="3 4">
    <name type="scientific">Glycocaulis albus</name>
    <dbReference type="NCBI Taxonomy" id="1382801"/>
    <lineage>
        <taxon>Bacteria</taxon>
        <taxon>Pseudomonadati</taxon>
        <taxon>Pseudomonadota</taxon>
        <taxon>Alphaproteobacteria</taxon>
        <taxon>Maricaulales</taxon>
        <taxon>Maricaulaceae</taxon>
        <taxon>Glycocaulis</taxon>
    </lineage>
</organism>
<name>A0ABQ1XFR0_9PROT</name>
<reference evidence="4" key="1">
    <citation type="journal article" date="2019" name="Int. J. Syst. Evol. Microbiol.">
        <title>The Global Catalogue of Microorganisms (GCM) 10K type strain sequencing project: providing services to taxonomists for standard genome sequencing and annotation.</title>
        <authorList>
            <consortium name="The Broad Institute Genomics Platform"/>
            <consortium name="The Broad Institute Genome Sequencing Center for Infectious Disease"/>
            <person name="Wu L."/>
            <person name="Ma J."/>
        </authorList>
    </citation>
    <scope>NUCLEOTIDE SEQUENCE [LARGE SCALE GENOMIC DNA]</scope>
    <source>
        <strain evidence="4">CGMCC 1.12766</strain>
    </source>
</reference>
<dbReference type="InterPro" id="IPR001789">
    <property type="entry name" value="Sig_transdc_resp-reg_receiver"/>
</dbReference>
<dbReference type="Proteomes" id="UP000648722">
    <property type="component" value="Unassembled WGS sequence"/>
</dbReference>
<dbReference type="InterPro" id="IPR000160">
    <property type="entry name" value="GGDEF_dom"/>
</dbReference>
<evidence type="ECO:0000259" key="2">
    <source>
        <dbReference type="PROSITE" id="PS50110"/>
    </source>
</evidence>
<dbReference type="SUPFAM" id="SSF52172">
    <property type="entry name" value="CheY-like"/>
    <property type="match status" value="1"/>
</dbReference>
<feature type="domain" description="Response regulatory" evidence="2">
    <location>
        <begin position="132"/>
        <end position="248"/>
    </location>
</feature>
<dbReference type="InterPro" id="IPR043128">
    <property type="entry name" value="Rev_trsase/Diguanyl_cyclase"/>
</dbReference>
<comment type="caution">
    <text evidence="3">The sequence shown here is derived from an EMBL/GenBank/DDBJ whole genome shotgun (WGS) entry which is preliminary data.</text>
</comment>
<dbReference type="RefSeq" id="WP_188451053.1">
    <property type="nucleotide sequence ID" value="NZ_BMFS01000002.1"/>
</dbReference>
<keyword evidence="4" id="KW-1185">Reference proteome</keyword>
<dbReference type="Gene3D" id="3.30.70.270">
    <property type="match status" value="1"/>
</dbReference>
<proteinExistence type="predicted"/>
<evidence type="ECO:0000256" key="1">
    <source>
        <dbReference type="PROSITE-ProRule" id="PRU00169"/>
    </source>
</evidence>
<dbReference type="EMBL" id="BMFS01000002">
    <property type="protein sequence ID" value="GGG93161.1"/>
    <property type="molecule type" value="Genomic_DNA"/>
</dbReference>
<dbReference type="InterPro" id="IPR011006">
    <property type="entry name" value="CheY-like_superfamily"/>
</dbReference>
<evidence type="ECO:0000313" key="3">
    <source>
        <dbReference type="EMBL" id="GGG93161.1"/>
    </source>
</evidence>
<sequence length="425" mass="44869">MGRAVTLLVCGNAEAAGELAGELCALGFSARPASTRGAAAALDTEPADAIVALEPLEDATGLPARAIVSVAGAFDGAHAIIVPPAHPIQIAGRVRSLLRLGVLEETARLRLADLGDAGHLLHKPEQKSGPISVLYAGPPDPAYLRLEHALERANAQTVAAFSTFNAFDYLHERAFDAVVLNTRPKPDVAHTVCSAMRRNTRLYHTPTVLLSHDEVYRAADEAFARGASDILPASLDADDLAARILALAGERRRRRLSKGLLESCRVSAVLDGETDLFNDAFGRRHLSSLVDLAQKQALPLALIGLKASVPGAAGPSEGRHASGALNQFASMLRHCVRAEDLAVRLSANTFYLALPGTSAADAQIVAARVAAIAECTAYEGEDPQTPFRIVLRHEVTDTRPGDKAQTLVSRALTGLQQERASVAAV</sequence>
<protein>
    <submittedName>
        <fullName evidence="3">GGDEF domain-containing protein</fullName>
    </submittedName>
</protein>
<evidence type="ECO:0000313" key="4">
    <source>
        <dbReference type="Proteomes" id="UP000648722"/>
    </source>
</evidence>
<dbReference type="InterPro" id="IPR029787">
    <property type="entry name" value="Nucleotide_cyclase"/>
</dbReference>